<evidence type="ECO:0000313" key="2">
    <source>
        <dbReference type="EMBL" id="KAG4421111.1"/>
    </source>
</evidence>
<organism evidence="2 3">
    <name type="scientific">Cadophora malorum</name>
    <dbReference type="NCBI Taxonomy" id="108018"/>
    <lineage>
        <taxon>Eukaryota</taxon>
        <taxon>Fungi</taxon>
        <taxon>Dikarya</taxon>
        <taxon>Ascomycota</taxon>
        <taxon>Pezizomycotina</taxon>
        <taxon>Leotiomycetes</taxon>
        <taxon>Helotiales</taxon>
        <taxon>Ploettnerulaceae</taxon>
        <taxon>Cadophora</taxon>
    </lineage>
</organism>
<sequence>MVPSFPIKWNNPGQAAAAAVLLQRSRSLEEVLDDDDDEPPPPLPAISSESHGTDVSTKTASTPKKIKKAQKITSHQWNLAKLMGLNEGKIPAKLNFKTSKTFNVAELSDNIAPCKDESQGSIEPEPIGDILKSIPAVPKVKIILRVPKRPLTSYGVDTECPAPAKKRCRIILKVTKK</sequence>
<comment type="caution">
    <text evidence="2">The sequence shown here is derived from an EMBL/GenBank/DDBJ whole genome shotgun (WGS) entry which is preliminary data.</text>
</comment>
<evidence type="ECO:0000256" key="1">
    <source>
        <dbReference type="SAM" id="MobiDB-lite"/>
    </source>
</evidence>
<accession>A0A8H7TKK9</accession>
<feature type="compositionally biased region" description="Polar residues" evidence="1">
    <location>
        <begin position="47"/>
        <end position="62"/>
    </location>
</feature>
<keyword evidence="3" id="KW-1185">Reference proteome</keyword>
<dbReference type="Proteomes" id="UP000664132">
    <property type="component" value="Unassembled WGS sequence"/>
</dbReference>
<protein>
    <submittedName>
        <fullName evidence="2">Uncharacterized protein</fullName>
    </submittedName>
</protein>
<feature type="region of interest" description="Disordered" evidence="1">
    <location>
        <begin position="28"/>
        <end position="69"/>
    </location>
</feature>
<reference evidence="2" key="1">
    <citation type="submission" date="2021-02" db="EMBL/GenBank/DDBJ databases">
        <title>Genome sequence Cadophora malorum strain M34.</title>
        <authorList>
            <person name="Stefanovic E."/>
            <person name="Vu D."/>
            <person name="Scully C."/>
            <person name="Dijksterhuis J."/>
            <person name="Roader J."/>
            <person name="Houbraken J."/>
        </authorList>
    </citation>
    <scope>NUCLEOTIDE SEQUENCE</scope>
    <source>
        <strain evidence="2">M34</strain>
    </source>
</reference>
<dbReference type="EMBL" id="JAFJYH010000071">
    <property type="protein sequence ID" value="KAG4421111.1"/>
    <property type="molecule type" value="Genomic_DNA"/>
</dbReference>
<name>A0A8H7TKK9_9HELO</name>
<gene>
    <name evidence="2" type="ORF">IFR04_005754</name>
</gene>
<dbReference type="AlphaFoldDB" id="A0A8H7TKK9"/>
<evidence type="ECO:0000313" key="3">
    <source>
        <dbReference type="Proteomes" id="UP000664132"/>
    </source>
</evidence>
<feature type="compositionally biased region" description="Acidic residues" evidence="1">
    <location>
        <begin position="30"/>
        <end position="39"/>
    </location>
</feature>
<proteinExistence type="predicted"/>